<evidence type="ECO:0000313" key="1">
    <source>
        <dbReference type="EnsemblMetazoa" id="tetur17g03310.1"/>
    </source>
</evidence>
<reference evidence="2" key="1">
    <citation type="submission" date="2011-08" db="EMBL/GenBank/DDBJ databases">
        <authorList>
            <person name="Rombauts S."/>
        </authorList>
    </citation>
    <scope>NUCLEOTIDE SEQUENCE</scope>
    <source>
        <strain evidence="2">London</strain>
    </source>
</reference>
<accession>T1KQ92</accession>
<protein>
    <submittedName>
        <fullName evidence="1">Uncharacterized protein</fullName>
    </submittedName>
</protein>
<dbReference type="EnsemblMetazoa" id="tetur17g03310.1">
    <property type="protein sequence ID" value="tetur17g03310.1"/>
    <property type="gene ID" value="tetur17g03310"/>
</dbReference>
<proteinExistence type="predicted"/>
<organism evidence="1 2">
    <name type="scientific">Tetranychus urticae</name>
    <name type="common">Two-spotted spider mite</name>
    <dbReference type="NCBI Taxonomy" id="32264"/>
    <lineage>
        <taxon>Eukaryota</taxon>
        <taxon>Metazoa</taxon>
        <taxon>Ecdysozoa</taxon>
        <taxon>Arthropoda</taxon>
        <taxon>Chelicerata</taxon>
        <taxon>Arachnida</taxon>
        <taxon>Acari</taxon>
        <taxon>Acariformes</taxon>
        <taxon>Trombidiformes</taxon>
        <taxon>Prostigmata</taxon>
        <taxon>Eleutherengona</taxon>
        <taxon>Raphignathae</taxon>
        <taxon>Tetranychoidea</taxon>
        <taxon>Tetranychidae</taxon>
        <taxon>Tetranychus</taxon>
    </lineage>
</organism>
<evidence type="ECO:0000313" key="2">
    <source>
        <dbReference type="Proteomes" id="UP000015104"/>
    </source>
</evidence>
<dbReference type="EMBL" id="CAEY01000349">
    <property type="status" value="NOT_ANNOTATED_CDS"/>
    <property type="molecule type" value="Genomic_DNA"/>
</dbReference>
<dbReference type="HOGENOM" id="CLU_3225220_0_0_1"/>
<name>T1KQ92_TETUR</name>
<reference evidence="1" key="2">
    <citation type="submission" date="2015-06" db="UniProtKB">
        <authorList>
            <consortium name="EnsemblMetazoa"/>
        </authorList>
    </citation>
    <scope>IDENTIFICATION</scope>
</reference>
<sequence>MNLRVSINSIRQESRDLTESPDRGWLKRKLKLFQDDVYYYEWFL</sequence>
<dbReference type="AlphaFoldDB" id="T1KQ92"/>
<dbReference type="Proteomes" id="UP000015104">
    <property type="component" value="Unassembled WGS sequence"/>
</dbReference>
<keyword evidence="2" id="KW-1185">Reference proteome</keyword>